<evidence type="ECO:0000313" key="4">
    <source>
        <dbReference type="EMBL" id="OMJ66570.1"/>
    </source>
</evidence>
<keyword evidence="1" id="KW-0853">WD repeat</keyword>
<dbReference type="InterPro" id="IPR015943">
    <property type="entry name" value="WD40/YVTN_repeat-like_dom_sf"/>
</dbReference>
<keyword evidence="5" id="KW-1185">Reference proteome</keyword>
<proteinExistence type="inferred from homology"/>
<dbReference type="Pfam" id="PF21032">
    <property type="entry name" value="PROPPIN"/>
    <property type="match status" value="1"/>
</dbReference>
<dbReference type="Proteomes" id="UP000187209">
    <property type="component" value="Unassembled WGS sequence"/>
</dbReference>
<sequence length="360" mass="40478">MESEELLHLSFNQDTTLLTTGSHHGFKVYRLNPFNLINQEDKGNFKIVEMYESSQLLILVGAGEQPAFSPRRLTIWNIAERVPICETAFPDTVLSVKMNRVRIVSVIIDAIYIFNTTTMKTQNTIRTVENPKGIVALSPTHSDCFLLYPASENKGHVQVYDCFSMQHRTIIEAHNSLLAFIAISYQGHLCATSSIKGTMIRVFSLPEGNKLFTFKRGLTQAEIYNIMFSYDAKFLLACSSTGTIHIYDIRNDRISQEVGWGNSIKQSFMSAASYLLPENYRDTFETSKSFVTARTHFNKKYISAIVGKDNNLKIIAVSFSAEYLVFGFNSENGGEAVVEMHGSLNKIVQTQIKASEEGKV</sequence>
<dbReference type="InterPro" id="IPR048720">
    <property type="entry name" value="PROPPIN"/>
</dbReference>
<dbReference type="Gene3D" id="2.130.10.10">
    <property type="entry name" value="YVTN repeat-like/Quinoprotein amine dehydrogenase"/>
    <property type="match status" value="1"/>
</dbReference>
<dbReference type="OrthoDB" id="1667587at2759"/>
<evidence type="ECO:0000313" key="5">
    <source>
        <dbReference type="Proteomes" id="UP000187209"/>
    </source>
</evidence>
<evidence type="ECO:0008006" key="6">
    <source>
        <dbReference type="Google" id="ProtNLM"/>
    </source>
</evidence>
<evidence type="ECO:0000256" key="2">
    <source>
        <dbReference type="ARBA" id="ARBA00022737"/>
    </source>
</evidence>
<dbReference type="PANTHER" id="PTHR11227">
    <property type="entry name" value="WD-REPEAT PROTEIN INTERACTING WITH PHOSPHOINOSIDES WIPI -RELATED"/>
    <property type="match status" value="1"/>
</dbReference>
<dbReference type="GO" id="GO:0005737">
    <property type="term" value="C:cytoplasm"/>
    <property type="evidence" value="ECO:0007669"/>
    <property type="project" value="UniProtKB-ARBA"/>
</dbReference>
<keyword evidence="2" id="KW-0677">Repeat</keyword>
<dbReference type="SUPFAM" id="SSF50978">
    <property type="entry name" value="WD40 repeat-like"/>
    <property type="match status" value="1"/>
</dbReference>
<dbReference type="InterPro" id="IPR036322">
    <property type="entry name" value="WD40_repeat_dom_sf"/>
</dbReference>
<accession>A0A1R2AQ96</accession>
<comment type="caution">
    <text evidence="4">The sequence shown here is derived from an EMBL/GenBank/DDBJ whole genome shotgun (WGS) entry which is preliminary data.</text>
</comment>
<dbReference type="AlphaFoldDB" id="A0A1R2AQ96"/>
<dbReference type="InterPro" id="IPR001680">
    <property type="entry name" value="WD40_rpt"/>
</dbReference>
<protein>
    <recommendedName>
        <fullName evidence="6">Autophagy-related protein 18</fullName>
    </recommendedName>
</protein>
<gene>
    <name evidence="4" type="ORF">SteCoe_36540</name>
</gene>
<comment type="similarity">
    <text evidence="3">Belongs to the WD repeat PROPPIN family.</text>
</comment>
<reference evidence="4 5" key="1">
    <citation type="submission" date="2016-11" db="EMBL/GenBank/DDBJ databases">
        <title>The macronuclear genome of Stentor coeruleus: a giant cell with tiny introns.</title>
        <authorList>
            <person name="Slabodnick M."/>
            <person name="Ruby J.G."/>
            <person name="Reiff S.B."/>
            <person name="Swart E.C."/>
            <person name="Gosai S."/>
            <person name="Prabakaran S."/>
            <person name="Witkowska E."/>
            <person name="Larue G.E."/>
            <person name="Fisher S."/>
            <person name="Freeman R.M."/>
            <person name="Gunawardena J."/>
            <person name="Chu W."/>
            <person name="Stover N.A."/>
            <person name="Gregory B.D."/>
            <person name="Nowacki M."/>
            <person name="Derisi J."/>
            <person name="Roy S.W."/>
            <person name="Marshall W.F."/>
            <person name="Sood P."/>
        </authorList>
    </citation>
    <scope>NUCLEOTIDE SEQUENCE [LARGE SCALE GENOMIC DNA]</scope>
    <source>
        <strain evidence="4">WM001</strain>
    </source>
</reference>
<dbReference type="SMART" id="SM00320">
    <property type="entry name" value="WD40"/>
    <property type="match status" value="2"/>
</dbReference>
<dbReference type="EMBL" id="MPUH01001685">
    <property type="protein sequence ID" value="OMJ66570.1"/>
    <property type="molecule type" value="Genomic_DNA"/>
</dbReference>
<name>A0A1R2AQ96_9CILI</name>
<organism evidence="4 5">
    <name type="scientific">Stentor coeruleus</name>
    <dbReference type="NCBI Taxonomy" id="5963"/>
    <lineage>
        <taxon>Eukaryota</taxon>
        <taxon>Sar</taxon>
        <taxon>Alveolata</taxon>
        <taxon>Ciliophora</taxon>
        <taxon>Postciliodesmatophora</taxon>
        <taxon>Heterotrichea</taxon>
        <taxon>Heterotrichida</taxon>
        <taxon>Stentoridae</taxon>
        <taxon>Stentor</taxon>
    </lineage>
</organism>
<evidence type="ECO:0000256" key="3">
    <source>
        <dbReference type="ARBA" id="ARBA00025740"/>
    </source>
</evidence>
<evidence type="ECO:0000256" key="1">
    <source>
        <dbReference type="ARBA" id="ARBA00022574"/>
    </source>
</evidence>